<organism evidence="1 2">
    <name type="scientific">Eubacterium segne</name>
    <dbReference type="NCBI Taxonomy" id="2763045"/>
    <lineage>
        <taxon>Bacteria</taxon>
        <taxon>Bacillati</taxon>
        <taxon>Bacillota</taxon>
        <taxon>Clostridia</taxon>
        <taxon>Eubacteriales</taxon>
        <taxon>Eubacteriaceae</taxon>
        <taxon>Eubacterium</taxon>
    </lineage>
</organism>
<name>A0ABR7F1D0_9FIRM</name>
<protein>
    <submittedName>
        <fullName evidence="1">Uncharacterized protein</fullName>
    </submittedName>
</protein>
<sequence>MATTYNEIFASFKDDITDTDLILLSKDLQDETLVSLLNKAITKCERICDINMSRDDVVQTFEEDIPNDVIDIIVEWMTVFWLKPYLNNMENLRNALNTKDFTSFSPANLLEKISNRYELARKHARSLTNEYSFIYADMSGLKT</sequence>
<evidence type="ECO:0000313" key="1">
    <source>
        <dbReference type="EMBL" id="MBC5667415.1"/>
    </source>
</evidence>
<dbReference type="EMBL" id="JACOOZ010000003">
    <property type="protein sequence ID" value="MBC5667415.1"/>
    <property type="molecule type" value="Genomic_DNA"/>
</dbReference>
<dbReference type="Proteomes" id="UP000597877">
    <property type="component" value="Unassembled WGS sequence"/>
</dbReference>
<reference evidence="1 2" key="1">
    <citation type="submission" date="2020-08" db="EMBL/GenBank/DDBJ databases">
        <title>Genome public.</title>
        <authorList>
            <person name="Liu C."/>
            <person name="Sun Q."/>
        </authorList>
    </citation>
    <scope>NUCLEOTIDE SEQUENCE [LARGE SCALE GENOMIC DNA]</scope>
    <source>
        <strain evidence="1 2">BX4</strain>
    </source>
</reference>
<gene>
    <name evidence="1" type="ORF">H8S00_05380</name>
</gene>
<evidence type="ECO:0000313" key="2">
    <source>
        <dbReference type="Proteomes" id="UP000597877"/>
    </source>
</evidence>
<proteinExistence type="predicted"/>
<dbReference type="RefSeq" id="WP_186840196.1">
    <property type="nucleotide sequence ID" value="NZ_JACOOZ010000003.1"/>
</dbReference>
<comment type="caution">
    <text evidence="1">The sequence shown here is derived from an EMBL/GenBank/DDBJ whole genome shotgun (WGS) entry which is preliminary data.</text>
</comment>
<accession>A0ABR7F1D0</accession>
<keyword evidence="2" id="KW-1185">Reference proteome</keyword>